<accession>A0ABW7PG25</accession>
<evidence type="ECO:0000256" key="1">
    <source>
        <dbReference type="SAM" id="SignalP"/>
    </source>
</evidence>
<comment type="caution">
    <text evidence="3">The sequence shown here is derived from an EMBL/GenBank/DDBJ whole genome shotgun (WGS) entry which is preliminary data.</text>
</comment>
<gene>
    <name evidence="3" type="ORF">WDV06_19940</name>
</gene>
<dbReference type="InterPro" id="IPR025326">
    <property type="entry name" value="DUF4232"/>
</dbReference>
<organism evidence="3 4">
    <name type="scientific">Streptomyces racemochromogenes</name>
    <dbReference type="NCBI Taxonomy" id="67353"/>
    <lineage>
        <taxon>Bacteria</taxon>
        <taxon>Bacillati</taxon>
        <taxon>Actinomycetota</taxon>
        <taxon>Actinomycetes</taxon>
        <taxon>Kitasatosporales</taxon>
        <taxon>Streptomycetaceae</taxon>
        <taxon>Streptomyces</taxon>
    </lineage>
</organism>
<keyword evidence="1" id="KW-0732">Signal</keyword>
<evidence type="ECO:0000313" key="3">
    <source>
        <dbReference type="EMBL" id="MFH7597352.1"/>
    </source>
</evidence>
<evidence type="ECO:0000259" key="2">
    <source>
        <dbReference type="Pfam" id="PF14016"/>
    </source>
</evidence>
<name>A0ABW7PG25_9ACTN</name>
<evidence type="ECO:0000313" key="4">
    <source>
        <dbReference type="Proteomes" id="UP001610631"/>
    </source>
</evidence>
<feature type="chain" id="PRO_5047463960" evidence="1">
    <location>
        <begin position="32"/>
        <end position="164"/>
    </location>
</feature>
<dbReference type="Proteomes" id="UP001610631">
    <property type="component" value="Unassembled WGS sequence"/>
</dbReference>
<feature type="signal peptide" evidence="1">
    <location>
        <begin position="1"/>
        <end position="31"/>
    </location>
</feature>
<feature type="domain" description="DUF4232" evidence="2">
    <location>
        <begin position="38"/>
        <end position="146"/>
    </location>
</feature>
<dbReference type="EMBL" id="JBBDHD010000051">
    <property type="protein sequence ID" value="MFH7597352.1"/>
    <property type="molecule type" value="Genomic_DNA"/>
</dbReference>
<dbReference type="Pfam" id="PF14016">
    <property type="entry name" value="DUF4232"/>
    <property type="match status" value="1"/>
</dbReference>
<keyword evidence="4" id="KW-1185">Reference proteome</keyword>
<reference evidence="3 4" key="1">
    <citation type="submission" date="2024-03" db="EMBL/GenBank/DDBJ databases">
        <title>Whole genome sequencing of Streptomyces racemochromogenes, to identify antimicrobial biosynthetic gene clusters.</title>
        <authorList>
            <person name="Suryawanshi P."/>
            <person name="Krishnaraj P.U."/>
            <person name="Arun Y.P."/>
            <person name="Suryawanshi M.P."/>
            <person name="Rakshit O."/>
        </authorList>
    </citation>
    <scope>NUCLEOTIDE SEQUENCE [LARGE SCALE GENOMIC DNA]</scope>
    <source>
        <strain evidence="3 4">AUDT626</strain>
    </source>
</reference>
<sequence length="164" mass="16936">MSNILTRAATVASAALLATTGTLVGAVQASALPMTPTCHVADLDLAVGDADGAAGSLYYPILFTNTTSHTCALRGYPGVSVVDARHRQIGTSAIRTGEAVETVSVVPSETVTAVLRTNSPGVASCRPTSAYVKVYPPNSFQAEEIPYHLRVCGAFEISPVQASE</sequence>
<dbReference type="RefSeq" id="WP_395511131.1">
    <property type="nucleotide sequence ID" value="NZ_JBBDHD010000051.1"/>
</dbReference>
<protein>
    <submittedName>
        <fullName evidence="3">DUF4232 domain-containing protein</fullName>
    </submittedName>
</protein>
<proteinExistence type="predicted"/>